<dbReference type="Gene3D" id="3.40.50.1980">
    <property type="entry name" value="Nitrogenase molybdenum iron protein domain"/>
    <property type="match status" value="2"/>
</dbReference>
<dbReference type="GeneID" id="41323093"/>
<evidence type="ECO:0000259" key="1">
    <source>
        <dbReference type="PROSITE" id="PS50983"/>
    </source>
</evidence>
<sequence length="337" mass="36482">MKNMKTVTIIAAVILIIAAIGIGVGVSLGDDDTDGKIVLTDSNGETVTLDSTCSRLVVYSKYIAEALIMMGATDLVVGTTSTVLKDTNYSQYYQNATDIGTSTTDGLDVVLTLNADAIIVQNTTDNTALKATGIPVIELGASKMTEVVNDITSLGILTGRTSEAKRIVDWYSEKLKIMDSFNGVSPKFALESYSSTKLTFMAPTSTPGVTLNEVKGKNIFEDSKTSYVYPEGSTLIELNPDIILVVTYNANWSEEKLAPYLNSVYERSGWENISAIQNEKVYMVSNDIIGGIRSVIGGLFMISLMDPENYGDISVSELVDEYNQLGNTSFNNQMVYS</sequence>
<dbReference type="AlphaFoldDB" id="A0A8J8PEY2"/>
<dbReference type="PANTHER" id="PTHR30535">
    <property type="entry name" value="VITAMIN B12-BINDING PROTEIN"/>
    <property type="match status" value="1"/>
</dbReference>
<dbReference type="OMA" id="FYYPDYI"/>
<comment type="caution">
    <text evidence="2">The sequence shown here is derived from an EMBL/GenBank/DDBJ whole genome shotgun (WGS) entry which is preliminary data.</text>
</comment>
<name>A0A8J8PEY2_9ARCH</name>
<proteinExistence type="predicted"/>
<dbReference type="SUPFAM" id="SSF53807">
    <property type="entry name" value="Helical backbone' metal receptor"/>
    <property type="match status" value="1"/>
</dbReference>
<dbReference type="RefSeq" id="WP_020448563.1">
    <property type="nucleotide sequence ID" value="NZ_CAYAYE010000003.1"/>
</dbReference>
<dbReference type="PANTHER" id="PTHR30535:SF34">
    <property type="entry name" value="MOLYBDATE-BINDING PROTEIN MOLA"/>
    <property type="match status" value="1"/>
</dbReference>
<protein>
    <recommendedName>
        <fullName evidence="1">Fe/B12 periplasmic-binding domain-containing protein</fullName>
    </recommendedName>
</protein>
<evidence type="ECO:0000313" key="2">
    <source>
        <dbReference type="EMBL" id="TQS84869.1"/>
    </source>
</evidence>
<dbReference type="InterPro" id="IPR050902">
    <property type="entry name" value="ABC_Transporter_SBP"/>
</dbReference>
<dbReference type="Pfam" id="PF01497">
    <property type="entry name" value="Peripla_BP_2"/>
    <property type="match status" value="1"/>
</dbReference>
<reference evidence="2" key="1">
    <citation type="submission" date="2016-03" db="EMBL/GenBank/DDBJ databases">
        <authorList>
            <person name="Borrel G."/>
            <person name="Mccann A."/>
            <person name="O'Toole P.W."/>
        </authorList>
    </citation>
    <scope>NUCLEOTIDE SEQUENCE</scope>
    <source>
        <strain evidence="2">183</strain>
    </source>
</reference>
<dbReference type="EMBL" id="LVVT01000001">
    <property type="protein sequence ID" value="TQS84869.1"/>
    <property type="molecule type" value="Genomic_DNA"/>
</dbReference>
<evidence type="ECO:0000313" key="3">
    <source>
        <dbReference type="Proteomes" id="UP000752814"/>
    </source>
</evidence>
<accession>A0A8J8PEY2</accession>
<feature type="domain" description="Fe/B12 periplasmic-binding" evidence="1">
    <location>
        <begin position="55"/>
        <end position="313"/>
    </location>
</feature>
<gene>
    <name evidence="2" type="ORF">A3207_02255</name>
</gene>
<dbReference type="PROSITE" id="PS50983">
    <property type="entry name" value="FE_B12_PBP"/>
    <property type="match status" value="1"/>
</dbReference>
<dbReference type="InterPro" id="IPR002491">
    <property type="entry name" value="ABC_transptr_periplasmic_BD"/>
</dbReference>
<dbReference type="Proteomes" id="UP000752814">
    <property type="component" value="Unassembled WGS sequence"/>
</dbReference>
<organism evidence="2 3">
    <name type="scientific">Candidatus Methanomassiliicoccus intestinalis</name>
    <dbReference type="NCBI Taxonomy" id="1406512"/>
    <lineage>
        <taxon>Archaea</taxon>
        <taxon>Methanobacteriati</taxon>
        <taxon>Thermoplasmatota</taxon>
        <taxon>Thermoplasmata</taxon>
        <taxon>Methanomassiliicoccales</taxon>
        <taxon>Methanomassiliicoccaceae</taxon>
        <taxon>Methanomassiliicoccus</taxon>
    </lineage>
</organism>